<dbReference type="RefSeq" id="XP_016978008.1">
    <property type="nucleotide sequence ID" value="XM_017122519.1"/>
</dbReference>
<name>A0A6P4ESG4_DRORH</name>
<gene>
    <name evidence="2" type="primary">LOC108043710</name>
</gene>
<sequence>MGKTVYFYRQKSNQPRNANVNLEEQMLQRNYKCNSELDSDRIYMRYIKTLIRVQNAIHRRSHQRIPRNLQTPIIRIAAGGSYKDCKDSDKAQEQLKKCHDQHNELPCDAAKPWETGVPSNDKPVESPCQYNKTSQKNVDKRCNLKPEPTKSPCHDAHENQQRSCVCFQEPVARDIPDCDPSFRDYPCSESDEPTSTTVCCDEKHPRKKRITCHCCTRPVIV</sequence>
<dbReference type="GeneID" id="108043710"/>
<dbReference type="RefSeq" id="XP_016978008.2">
    <property type="nucleotide sequence ID" value="XM_017122519.2"/>
</dbReference>
<proteinExistence type="predicted"/>
<protein>
    <submittedName>
        <fullName evidence="2">Uncharacterized protein LOC108043710</fullName>
    </submittedName>
</protein>
<dbReference type="AlphaFoldDB" id="A0A6P4ESG4"/>
<accession>A0A6P4ESG4</accession>
<organism evidence="2">
    <name type="scientific">Drosophila rhopaloa</name>
    <name type="common">Fruit fly</name>
    <dbReference type="NCBI Taxonomy" id="1041015"/>
    <lineage>
        <taxon>Eukaryota</taxon>
        <taxon>Metazoa</taxon>
        <taxon>Ecdysozoa</taxon>
        <taxon>Arthropoda</taxon>
        <taxon>Hexapoda</taxon>
        <taxon>Insecta</taxon>
        <taxon>Pterygota</taxon>
        <taxon>Neoptera</taxon>
        <taxon>Endopterygota</taxon>
        <taxon>Diptera</taxon>
        <taxon>Brachycera</taxon>
        <taxon>Muscomorpha</taxon>
        <taxon>Ephydroidea</taxon>
        <taxon>Drosophilidae</taxon>
        <taxon>Drosophila</taxon>
        <taxon>Sophophora</taxon>
    </lineage>
</organism>
<evidence type="ECO:0000256" key="1">
    <source>
        <dbReference type="SAM" id="MobiDB-lite"/>
    </source>
</evidence>
<feature type="non-terminal residue" evidence="2">
    <location>
        <position position="221"/>
    </location>
</feature>
<feature type="region of interest" description="Disordered" evidence="1">
    <location>
        <begin position="109"/>
        <end position="131"/>
    </location>
</feature>
<evidence type="ECO:0000313" key="2">
    <source>
        <dbReference type="RefSeq" id="XP_016978008.1"/>
    </source>
</evidence>
<reference evidence="2" key="1">
    <citation type="submission" date="2025-08" db="UniProtKB">
        <authorList>
            <consortium name="RefSeq"/>
        </authorList>
    </citation>
    <scope>IDENTIFICATION</scope>
</reference>
<dbReference type="OrthoDB" id="7860528at2759"/>